<sequence>MATSSIEESSKTKSPIEKRDDLLAKRFVGLEKNIWIEFSALAVEHKAVNVGQGFIDYEPPQYLINFYKEALNDNNILLHQYTRGFGHRRLVEAISNVYSSYF</sequence>
<dbReference type="Gene3D" id="3.40.640.10">
    <property type="entry name" value="Type I PLP-dependent aspartate aminotransferase-like (Major domain)"/>
    <property type="match status" value="1"/>
</dbReference>
<comment type="caution">
    <text evidence="5">The sequence shown here is derived from an EMBL/GenBank/DDBJ whole genome shotgun (WGS) entry which is preliminary data.</text>
</comment>
<evidence type="ECO:0000256" key="4">
    <source>
        <dbReference type="ARBA" id="ARBA00022898"/>
    </source>
</evidence>
<dbReference type="GO" id="GO:0005739">
    <property type="term" value="C:mitochondrion"/>
    <property type="evidence" value="ECO:0007669"/>
    <property type="project" value="TreeGrafter"/>
</dbReference>
<dbReference type="Proteomes" id="UP000663868">
    <property type="component" value="Unassembled WGS sequence"/>
</dbReference>
<dbReference type="GO" id="GO:0016212">
    <property type="term" value="F:kynurenine-oxoglutarate transaminase activity"/>
    <property type="evidence" value="ECO:0007669"/>
    <property type="project" value="TreeGrafter"/>
</dbReference>
<keyword evidence="4" id="KW-0663">Pyridoxal phosphate</keyword>
<dbReference type="AlphaFoldDB" id="A0A820QGN6"/>
<dbReference type="InterPro" id="IPR051326">
    <property type="entry name" value="Kynurenine-oxoglutarate_AT"/>
</dbReference>
<keyword evidence="3" id="KW-0808">Transferase</keyword>
<keyword evidence="2" id="KW-0032">Aminotransferase</keyword>
<dbReference type="InterPro" id="IPR015424">
    <property type="entry name" value="PyrdxlP-dep_Trfase"/>
</dbReference>
<evidence type="ECO:0000313" key="5">
    <source>
        <dbReference type="EMBL" id="CAF4423835.1"/>
    </source>
</evidence>
<evidence type="ECO:0000256" key="3">
    <source>
        <dbReference type="ARBA" id="ARBA00022679"/>
    </source>
</evidence>
<name>A0A820QGN6_9BILA</name>
<reference evidence="5" key="1">
    <citation type="submission" date="2021-02" db="EMBL/GenBank/DDBJ databases">
        <authorList>
            <person name="Nowell W R."/>
        </authorList>
    </citation>
    <scope>NUCLEOTIDE SEQUENCE</scope>
</reference>
<feature type="non-terminal residue" evidence="5">
    <location>
        <position position="1"/>
    </location>
</feature>
<dbReference type="PANTHER" id="PTHR43807:SF20">
    <property type="entry name" value="FI04487P"/>
    <property type="match status" value="1"/>
</dbReference>
<proteinExistence type="predicted"/>
<evidence type="ECO:0000256" key="2">
    <source>
        <dbReference type="ARBA" id="ARBA00022576"/>
    </source>
</evidence>
<protein>
    <submittedName>
        <fullName evidence="5">Uncharacterized protein</fullName>
    </submittedName>
</protein>
<dbReference type="Gene3D" id="3.90.1150.10">
    <property type="entry name" value="Aspartate Aminotransferase, domain 1"/>
    <property type="match status" value="1"/>
</dbReference>
<organism evidence="5 6">
    <name type="scientific">Adineta steineri</name>
    <dbReference type="NCBI Taxonomy" id="433720"/>
    <lineage>
        <taxon>Eukaryota</taxon>
        <taxon>Metazoa</taxon>
        <taxon>Spiralia</taxon>
        <taxon>Gnathifera</taxon>
        <taxon>Rotifera</taxon>
        <taxon>Eurotatoria</taxon>
        <taxon>Bdelloidea</taxon>
        <taxon>Adinetida</taxon>
        <taxon>Adinetidae</taxon>
        <taxon>Adineta</taxon>
    </lineage>
</organism>
<dbReference type="SUPFAM" id="SSF53383">
    <property type="entry name" value="PLP-dependent transferases"/>
    <property type="match status" value="1"/>
</dbReference>
<dbReference type="InterPro" id="IPR015421">
    <property type="entry name" value="PyrdxlP-dep_Trfase_major"/>
</dbReference>
<comment type="cofactor">
    <cofactor evidence="1">
        <name>pyridoxal 5'-phosphate</name>
        <dbReference type="ChEBI" id="CHEBI:597326"/>
    </cofactor>
</comment>
<evidence type="ECO:0000256" key="1">
    <source>
        <dbReference type="ARBA" id="ARBA00001933"/>
    </source>
</evidence>
<dbReference type="EMBL" id="CAJOBB010027578">
    <property type="protein sequence ID" value="CAF4423835.1"/>
    <property type="molecule type" value="Genomic_DNA"/>
</dbReference>
<accession>A0A820QGN6</accession>
<gene>
    <name evidence="5" type="ORF">KXQ929_LOCUS52362</name>
</gene>
<dbReference type="InterPro" id="IPR015422">
    <property type="entry name" value="PyrdxlP-dep_Trfase_small"/>
</dbReference>
<evidence type="ECO:0000313" key="6">
    <source>
        <dbReference type="Proteomes" id="UP000663868"/>
    </source>
</evidence>
<dbReference type="PANTHER" id="PTHR43807">
    <property type="entry name" value="FI04487P"/>
    <property type="match status" value="1"/>
</dbReference>